<organism evidence="1 2">
    <name type="scientific">Bursaphelenchus xylophilus</name>
    <name type="common">Pinewood nematode worm</name>
    <name type="synonym">Aphelenchoides xylophilus</name>
    <dbReference type="NCBI Taxonomy" id="6326"/>
    <lineage>
        <taxon>Eukaryota</taxon>
        <taxon>Metazoa</taxon>
        <taxon>Ecdysozoa</taxon>
        <taxon>Nematoda</taxon>
        <taxon>Chromadorea</taxon>
        <taxon>Rhabditida</taxon>
        <taxon>Tylenchina</taxon>
        <taxon>Tylenchomorpha</taxon>
        <taxon>Aphelenchoidea</taxon>
        <taxon>Aphelenchoididae</taxon>
        <taxon>Bursaphelenchus</taxon>
    </lineage>
</organism>
<proteinExistence type="predicted"/>
<name>A0A1I7RQZ9_BURXY</name>
<dbReference type="AlphaFoldDB" id="A0A1I7RQZ9"/>
<protein>
    <submittedName>
        <fullName evidence="2">Uncharacterized protein</fullName>
    </submittedName>
</protein>
<reference evidence="2" key="1">
    <citation type="submission" date="2016-11" db="UniProtKB">
        <authorList>
            <consortium name="WormBaseParasite"/>
        </authorList>
    </citation>
    <scope>IDENTIFICATION</scope>
</reference>
<dbReference type="Proteomes" id="UP000095284">
    <property type="component" value="Unplaced"/>
</dbReference>
<dbReference type="WBParaSite" id="BXY_0314400.1">
    <property type="protein sequence ID" value="BXY_0314400.1"/>
    <property type="gene ID" value="BXY_0314400"/>
</dbReference>
<evidence type="ECO:0000313" key="1">
    <source>
        <dbReference type="Proteomes" id="UP000095284"/>
    </source>
</evidence>
<accession>A0A1I7RQZ9</accession>
<sequence>MSSRRFSVLLVGGLSKGGRGARGIKGESGPSPFISLLFRRFRLSIPSHVGLFAYQVFLLPYSFVVPYTSGCNMSHLQMLGLQMGLPSRPRFIIDIAL</sequence>
<evidence type="ECO:0000313" key="2">
    <source>
        <dbReference type="WBParaSite" id="BXY_0314400.1"/>
    </source>
</evidence>